<gene>
    <name evidence="1" type="ORF">LSH36_910g00011</name>
</gene>
<accession>A0AAD9IYE6</accession>
<keyword evidence="2" id="KW-1185">Reference proteome</keyword>
<proteinExistence type="predicted"/>
<comment type="caution">
    <text evidence="1">The sequence shown here is derived from an EMBL/GenBank/DDBJ whole genome shotgun (WGS) entry which is preliminary data.</text>
</comment>
<dbReference type="EMBL" id="JAODUP010000910">
    <property type="protein sequence ID" value="KAK2142818.1"/>
    <property type="molecule type" value="Genomic_DNA"/>
</dbReference>
<sequence length="163" mass="18367">MSNGQYVVGSGTYSCGLYKYNESCQIIWCNKTFIDVIDLTVNNNNDNIIVSYRNVGVFVIDSDGDFLLSISSSLSPPLSHTGGISVDKEGYLFICYFKSILLFNPQYKFVKKLVTTQYKPYHVALCDNKYLAICGEDIDIYCTNDNNETDSDIVDIYCTDDNN</sequence>
<organism evidence="1 2">
    <name type="scientific">Paralvinella palmiformis</name>
    <dbReference type="NCBI Taxonomy" id="53620"/>
    <lineage>
        <taxon>Eukaryota</taxon>
        <taxon>Metazoa</taxon>
        <taxon>Spiralia</taxon>
        <taxon>Lophotrochozoa</taxon>
        <taxon>Annelida</taxon>
        <taxon>Polychaeta</taxon>
        <taxon>Sedentaria</taxon>
        <taxon>Canalipalpata</taxon>
        <taxon>Terebellida</taxon>
        <taxon>Terebelliformia</taxon>
        <taxon>Alvinellidae</taxon>
        <taxon>Paralvinella</taxon>
    </lineage>
</organism>
<dbReference type="Gene3D" id="2.120.10.30">
    <property type="entry name" value="TolB, C-terminal domain"/>
    <property type="match status" value="1"/>
</dbReference>
<dbReference type="AlphaFoldDB" id="A0AAD9IYE6"/>
<evidence type="ECO:0000313" key="2">
    <source>
        <dbReference type="Proteomes" id="UP001208570"/>
    </source>
</evidence>
<dbReference type="Proteomes" id="UP001208570">
    <property type="component" value="Unassembled WGS sequence"/>
</dbReference>
<reference evidence="1" key="1">
    <citation type="journal article" date="2023" name="Mol. Biol. Evol.">
        <title>Third-Generation Sequencing Reveals the Adaptive Role of the Epigenome in Three Deep-Sea Polychaetes.</title>
        <authorList>
            <person name="Perez M."/>
            <person name="Aroh O."/>
            <person name="Sun Y."/>
            <person name="Lan Y."/>
            <person name="Juniper S.K."/>
            <person name="Young C.R."/>
            <person name="Angers B."/>
            <person name="Qian P.Y."/>
        </authorList>
    </citation>
    <scope>NUCLEOTIDE SEQUENCE</scope>
    <source>
        <strain evidence="1">P08H-3</strain>
    </source>
</reference>
<dbReference type="SUPFAM" id="SSF63829">
    <property type="entry name" value="Calcium-dependent phosphotriesterase"/>
    <property type="match status" value="1"/>
</dbReference>
<protein>
    <submittedName>
        <fullName evidence="1">Uncharacterized protein</fullName>
    </submittedName>
</protein>
<dbReference type="InterPro" id="IPR011042">
    <property type="entry name" value="6-blade_b-propeller_TolB-like"/>
</dbReference>
<name>A0AAD9IYE6_9ANNE</name>
<evidence type="ECO:0000313" key="1">
    <source>
        <dbReference type="EMBL" id="KAK2142818.1"/>
    </source>
</evidence>